<evidence type="ECO:0008006" key="4">
    <source>
        <dbReference type="Google" id="ProtNLM"/>
    </source>
</evidence>
<proteinExistence type="predicted"/>
<keyword evidence="3" id="KW-1185">Reference proteome</keyword>
<dbReference type="EMBL" id="JABVEC010000060">
    <property type="protein sequence ID" value="MBC6471180.1"/>
    <property type="molecule type" value="Genomic_DNA"/>
</dbReference>
<feature type="chain" id="PRO_5047484635" description="Lipoprotein" evidence="1">
    <location>
        <begin position="24"/>
        <end position="156"/>
    </location>
</feature>
<protein>
    <recommendedName>
        <fullName evidence="4">Lipoprotein</fullName>
    </recommendedName>
</protein>
<feature type="signal peptide" evidence="1">
    <location>
        <begin position="1"/>
        <end position="23"/>
    </location>
</feature>
<organism evidence="2 3">
    <name type="scientific">Actinomadura alba</name>
    <dbReference type="NCBI Taxonomy" id="406431"/>
    <lineage>
        <taxon>Bacteria</taxon>
        <taxon>Bacillati</taxon>
        <taxon>Actinomycetota</taxon>
        <taxon>Actinomycetes</taxon>
        <taxon>Streptosporangiales</taxon>
        <taxon>Thermomonosporaceae</taxon>
        <taxon>Actinomadura</taxon>
    </lineage>
</organism>
<keyword evidence="1" id="KW-0732">Signal</keyword>
<dbReference type="Proteomes" id="UP000805614">
    <property type="component" value="Unassembled WGS sequence"/>
</dbReference>
<comment type="caution">
    <text evidence="2">The sequence shown here is derived from an EMBL/GenBank/DDBJ whole genome shotgun (WGS) entry which is preliminary data.</text>
</comment>
<sequence>MRIRGLVGKLTIPISGVSLLAIAGCTAASSSSANPVPIMVRGEVHTLLHRGLYGESPGSYCEDSPGWSLVQVGTAVIVSDDRGTLGIGRLRSGTVKESKDGEPRCYLPFKVNVPGSRGLYKVKVGNFPEQSYSEDELRQHALELDDGSYFHRLGTP</sequence>
<evidence type="ECO:0000256" key="1">
    <source>
        <dbReference type="SAM" id="SignalP"/>
    </source>
</evidence>
<dbReference type="PROSITE" id="PS51257">
    <property type="entry name" value="PROKAR_LIPOPROTEIN"/>
    <property type="match status" value="1"/>
</dbReference>
<evidence type="ECO:0000313" key="2">
    <source>
        <dbReference type="EMBL" id="MBC6471180.1"/>
    </source>
</evidence>
<evidence type="ECO:0000313" key="3">
    <source>
        <dbReference type="Proteomes" id="UP000805614"/>
    </source>
</evidence>
<gene>
    <name evidence="2" type="ORF">HKK74_37700</name>
</gene>
<dbReference type="RefSeq" id="WP_187248221.1">
    <property type="nucleotide sequence ID" value="NZ_BAAAOK010000032.1"/>
</dbReference>
<reference evidence="2 3" key="1">
    <citation type="submission" date="2020-06" db="EMBL/GenBank/DDBJ databases">
        <title>Actinomadura xiongansis sp. nov., isolated from soil of Baiyangdian.</title>
        <authorList>
            <person name="Zhang X."/>
        </authorList>
    </citation>
    <scope>NUCLEOTIDE SEQUENCE [LARGE SCALE GENOMIC DNA]</scope>
    <source>
        <strain evidence="2 3">HBUM206468</strain>
    </source>
</reference>
<accession>A0ABR7M2D7</accession>
<name>A0ABR7M2D7_9ACTN</name>